<keyword evidence="3 6" id="KW-0326">Glycosidase</keyword>
<evidence type="ECO:0000256" key="2">
    <source>
        <dbReference type="ARBA" id="ARBA00022801"/>
    </source>
</evidence>
<dbReference type="GO" id="GO:0006080">
    <property type="term" value="P:substituted mannan metabolic process"/>
    <property type="evidence" value="ECO:0007669"/>
    <property type="project" value="InterPro"/>
</dbReference>
<evidence type="ECO:0000313" key="6">
    <source>
        <dbReference type="EMBL" id="CUQ81036.1"/>
    </source>
</evidence>
<organism evidence="6 7">
    <name type="scientific">[Eubacterium] siraeum</name>
    <dbReference type="NCBI Taxonomy" id="39492"/>
    <lineage>
        <taxon>Bacteria</taxon>
        <taxon>Bacillati</taxon>
        <taxon>Bacillota</taxon>
        <taxon>Clostridia</taxon>
        <taxon>Eubacteriales</taxon>
        <taxon>Oscillospiraceae</taxon>
        <taxon>Oscillospiraceae incertae sedis</taxon>
    </lineage>
</organism>
<keyword evidence="2 6" id="KW-0378">Hydrolase</keyword>
<protein>
    <submittedName>
        <fullName evidence="6">Mannan endo-1,4-beta-mannosidase</fullName>
        <ecNumber evidence="6">3.2.1.78</ecNumber>
    </submittedName>
</protein>
<evidence type="ECO:0000259" key="5">
    <source>
        <dbReference type="PROSITE" id="PS51764"/>
    </source>
</evidence>
<dbReference type="Proteomes" id="UP000095662">
    <property type="component" value="Unassembled WGS sequence"/>
</dbReference>
<proteinExistence type="inferred from homology"/>
<evidence type="ECO:0000256" key="1">
    <source>
        <dbReference type="ARBA" id="ARBA00007754"/>
    </source>
</evidence>
<dbReference type="PANTHER" id="PTHR40079">
    <property type="entry name" value="MANNAN ENDO-1,4-BETA-MANNOSIDASE E-RELATED"/>
    <property type="match status" value="1"/>
</dbReference>
<comment type="similarity">
    <text evidence="1 4">Belongs to the glycosyl hydrolase 26 family.</text>
</comment>
<dbReference type="InterPro" id="IPR022790">
    <property type="entry name" value="GH26_dom"/>
</dbReference>
<accession>A0A174ZA10</accession>
<evidence type="ECO:0000313" key="7">
    <source>
        <dbReference type="Proteomes" id="UP000095662"/>
    </source>
</evidence>
<dbReference type="InterPro" id="IPR000805">
    <property type="entry name" value="Glyco_hydro_26"/>
</dbReference>
<sequence length="112" mass="12918">MWNSQIPECYPGDDVVDIISRDMYPPEHEHTSQSEMYYNLCEITSAKKITIIGETGTLPSPEAVVSEKVGWSSYMTWSKPFCLTEKFNTFEQLKKVYNSEYAVTKDTLPDLY</sequence>
<reference evidence="6 7" key="1">
    <citation type="submission" date="2015-09" db="EMBL/GenBank/DDBJ databases">
        <authorList>
            <consortium name="Pathogen Informatics"/>
        </authorList>
    </citation>
    <scope>NUCLEOTIDE SEQUENCE [LARGE SCALE GENOMIC DNA]</scope>
    <source>
        <strain evidence="6 7">2789STDY5834928</strain>
    </source>
</reference>
<evidence type="ECO:0000256" key="4">
    <source>
        <dbReference type="PROSITE-ProRule" id="PRU01100"/>
    </source>
</evidence>
<dbReference type="InterPro" id="IPR017853">
    <property type="entry name" value="GH"/>
</dbReference>
<comment type="caution">
    <text evidence="4">Lacks conserved residue(s) required for the propagation of feature annotation.</text>
</comment>
<dbReference type="PROSITE" id="PS51764">
    <property type="entry name" value="GH26"/>
    <property type="match status" value="1"/>
</dbReference>
<dbReference type="GO" id="GO:0016985">
    <property type="term" value="F:mannan endo-1,4-beta-mannosidase activity"/>
    <property type="evidence" value="ECO:0007669"/>
    <property type="project" value="UniProtKB-EC"/>
</dbReference>
<feature type="domain" description="GH26" evidence="5">
    <location>
        <begin position="1"/>
        <end position="106"/>
    </location>
</feature>
<evidence type="ECO:0000256" key="3">
    <source>
        <dbReference type="ARBA" id="ARBA00023295"/>
    </source>
</evidence>
<gene>
    <name evidence="6" type="primary">manA_2</name>
    <name evidence="6" type="ORF">ERS852540_00179</name>
</gene>
<dbReference type="STRING" id="39492.ERS852540_00179"/>
<dbReference type="PANTHER" id="PTHR40079:SF4">
    <property type="entry name" value="GH26 DOMAIN-CONTAINING PROTEIN-RELATED"/>
    <property type="match status" value="1"/>
</dbReference>
<dbReference type="SUPFAM" id="SSF51445">
    <property type="entry name" value="(Trans)glycosidases"/>
    <property type="match status" value="1"/>
</dbReference>
<dbReference type="AlphaFoldDB" id="A0A174ZA10"/>
<dbReference type="Gene3D" id="3.20.20.80">
    <property type="entry name" value="Glycosidases"/>
    <property type="match status" value="1"/>
</dbReference>
<name>A0A174ZA10_9FIRM</name>
<dbReference type="EC" id="3.2.1.78" evidence="6"/>
<dbReference type="Pfam" id="PF02156">
    <property type="entry name" value="Glyco_hydro_26"/>
    <property type="match status" value="1"/>
</dbReference>
<dbReference type="EMBL" id="CZBY01000001">
    <property type="protein sequence ID" value="CUQ81036.1"/>
    <property type="molecule type" value="Genomic_DNA"/>
</dbReference>